<sequence>MSLVCGLATLNTRIVGGEVAPEGFWPWQVSVNTLSGFQFCGGSLINNQWVVSAAHCFASTSASSVRLFMGRQSQQGTNPNEVDRTVAEIISHPNYNPTTFDNDIALLRLSSPVNFTTFIVPVCVAASGSTFHAGVETWVTGYGTIASGVSNPFPQNLMEVQVPIVGNRQCNCNYGVGRITENMLCAGLSEGGRDACQGDSGGPLVVKQGDRWILVGIVSFGIGCADARFPGVYTRASRFQSWINEQITNNQTGFITFRSTGTDSDLNVTCPGLPPVT</sequence>
<dbReference type="GO" id="GO:0006508">
    <property type="term" value="P:proteolysis"/>
    <property type="evidence" value="ECO:0007669"/>
    <property type="project" value="UniProtKB-KW"/>
</dbReference>
<evidence type="ECO:0000256" key="6">
    <source>
        <dbReference type="ARBA" id="ARBA00023180"/>
    </source>
</evidence>
<dbReference type="Proteomes" id="UP000257200">
    <property type="component" value="Unplaced"/>
</dbReference>
<keyword evidence="1 7" id="KW-0645">Protease</keyword>
<dbReference type="InterPro" id="IPR009003">
    <property type="entry name" value="Peptidase_S1_PA"/>
</dbReference>
<name>A0A3Q1G3G6_9TELE</name>
<dbReference type="PROSITE" id="PS00135">
    <property type="entry name" value="TRYPSIN_SER"/>
    <property type="match status" value="1"/>
</dbReference>
<organism evidence="9 10">
    <name type="scientific">Acanthochromis polyacanthus</name>
    <name type="common">spiny chromis</name>
    <dbReference type="NCBI Taxonomy" id="80966"/>
    <lineage>
        <taxon>Eukaryota</taxon>
        <taxon>Metazoa</taxon>
        <taxon>Chordata</taxon>
        <taxon>Craniata</taxon>
        <taxon>Vertebrata</taxon>
        <taxon>Euteleostomi</taxon>
        <taxon>Actinopterygii</taxon>
        <taxon>Neopterygii</taxon>
        <taxon>Teleostei</taxon>
        <taxon>Neoteleostei</taxon>
        <taxon>Acanthomorphata</taxon>
        <taxon>Ovalentaria</taxon>
        <taxon>Pomacentridae</taxon>
        <taxon>Acanthochromis</taxon>
    </lineage>
</organism>
<evidence type="ECO:0000256" key="1">
    <source>
        <dbReference type="ARBA" id="ARBA00022670"/>
    </source>
</evidence>
<evidence type="ECO:0000256" key="5">
    <source>
        <dbReference type="ARBA" id="ARBA00023157"/>
    </source>
</evidence>
<dbReference type="GeneTree" id="ENSGT00940000163009"/>
<dbReference type="SMART" id="SM00020">
    <property type="entry name" value="Tryp_SPc"/>
    <property type="match status" value="1"/>
</dbReference>
<dbReference type="InterPro" id="IPR033116">
    <property type="entry name" value="TRYPSIN_SER"/>
</dbReference>
<evidence type="ECO:0000259" key="8">
    <source>
        <dbReference type="PROSITE" id="PS50240"/>
    </source>
</evidence>
<keyword evidence="4 7" id="KW-0720">Serine protease</keyword>
<dbReference type="SUPFAM" id="SSF50494">
    <property type="entry name" value="Trypsin-like serine proteases"/>
    <property type="match status" value="1"/>
</dbReference>
<dbReference type="PANTHER" id="PTHR24253">
    <property type="entry name" value="TRANSMEMBRANE PROTEASE SERINE"/>
    <property type="match status" value="1"/>
</dbReference>
<reference evidence="9" key="2">
    <citation type="submission" date="2025-09" db="UniProtKB">
        <authorList>
            <consortium name="Ensembl"/>
        </authorList>
    </citation>
    <scope>IDENTIFICATION</scope>
</reference>
<dbReference type="InParanoid" id="A0A3Q1G3G6"/>
<keyword evidence="10" id="KW-1185">Reference proteome</keyword>
<keyword evidence="2" id="KW-0732">Signal</keyword>
<dbReference type="Gene3D" id="2.40.10.10">
    <property type="entry name" value="Trypsin-like serine proteases"/>
    <property type="match status" value="1"/>
</dbReference>
<dbReference type="STRING" id="80966.ENSAPOP00000025156"/>
<dbReference type="FunFam" id="2.40.10.10:FF:000057">
    <property type="entry name" value="Zgc:100868"/>
    <property type="match status" value="1"/>
</dbReference>
<dbReference type="PRINTS" id="PR00722">
    <property type="entry name" value="CHYMOTRYPSIN"/>
</dbReference>
<dbReference type="InterPro" id="IPR043504">
    <property type="entry name" value="Peptidase_S1_PA_chymotrypsin"/>
</dbReference>
<reference evidence="9" key="1">
    <citation type="submission" date="2025-08" db="UniProtKB">
        <authorList>
            <consortium name="Ensembl"/>
        </authorList>
    </citation>
    <scope>IDENTIFICATION</scope>
</reference>
<keyword evidence="3 7" id="KW-0378">Hydrolase</keyword>
<dbReference type="GO" id="GO:0004252">
    <property type="term" value="F:serine-type endopeptidase activity"/>
    <property type="evidence" value="ECO:0007669"/>
    <property type="project" value="InterPro"/>
</dbReference>
<evidence type="ECO:0000256" key="4">
    <source>
        <dbReference type="ARBA" id="ARBA00022825"/>
    </source>
</evidence>
<evidence type="ECO:0000256" key="3">
    <source>
        <dbReference type="ARBA" id="ARBA00022801"/>
    </source>
</evidence>
<dbReference type="Ensembl" id="ENSAPOT00000006930.1">
    <property type="protein sequence ID" value="ENSAPOP00000025156.1"/>
    <property type="gene ID" value="ENSAPOG00000008081.1"/>
</dbReference>
<dbReference type="PROSITE" id="PS00134">
    <property type="entry name" value="TRYPSIN_HIS"/>
    <property type="match status" value="1"/>
</dbReference>
<keyword evidence="5" id="KW-1015">Disulfide bond</keyword>
<evidence type="ECO:0000313" key="9">
    <source>
        <dbReference type="Ensembl" id="ENSAPOP00000025156.1"/>
    </source>
</evidence>
<evidence type="ECO:0000256" key="7">
    <source>
        <dbReference type="RuleBase" id="RU363034"/>
    </source>
</evidence>
<dbReference type="Pfam" id="PF00089">
    <property type="entry name" value="Trypsin"/>
    <property type="match status" value="1"/>
</dbReference>
<dbReference type="InterPro" id="IPR001254">
    <property type="entry name" value="Trypsin_dom"/>
</dbReference>
<evidence type="ECO:0000256" key="2">
    <source>
        <dbReference type="ARBA" id="ARBA00022729"/>
    </source>
</evidence>
<dbReference type="PROSITE" id="PS50240">
    <property type="entry name" value="TRYPSIN_DOM"/>
    <property type="match status" value="1"/>
</dbReference>
<keyword evidence="6" id="KW-0325">Glycoprotein</keyword>
<dbReference type="PANTHER" id="PTHR24253:SF144">
    <property type="entry name" value="CHYMOTRYPSIN-LIKE PROTEASE CTRL-1-RELATED"/>
    <property type="match status" value="1"/>
</dbReference>
<protein>
    <recommendedName>
        <fullName evidence="8">Peptidase S1 domain-containing protein</fullName>
    </recommendedName>
</protein>
<dbReference type="InterPro" id="IPR001314">
    <property type="entry name" value="Peptidase_S1A"/>
</dbReference>
<dbReference type="CDD" id="cd00190">
    <property type="entry name" value="Tryp_SPc"/>
    <property type="match status" value="1"/>
</dbReference>
<evidence type="ECO:0000313" key="10">
    <source>
        <dbReference type="Proteomes" id="UP000257200"/>
    </source>
</evidence>
<proteinExistence type="predicted"/>
<dbReference type="InterPro" id="IPR018114">
    <property type="entry name" value="TRYPSIN_HIS"/>
</dbReference>
<accession>A0A3Q1G3G6</accession>
<dbReference type="AlphaFoldDB" id="A0A3Q1G3G6"/>
<feature type="domain" description="Peptidase S1" evidence="8">
    <location>
        <begin position="14"/>
        <end position="248"/>
    </location>
</feature>